<keyword evidence="4" id="KW-1185">Reference proteome</keyword>
<gene>
    <name evidence="3" type="ORF">cyc_01299</name>
</gene>
<accession>A0A1D3D986</accession>
<feature type="transmembrane region" description="Helical" evidence="2">
    <location>
        <begin position="259"/>
        <end position="284"/>
    </location>
</feature>
<keyword evidence="2" id="KW-0812">Transmembrane</keyword>
<evidence type="ECO:0000256" key="1">
    <source>
        <dbReference type="SAM" id="MobiDB-lite"/>
    </source>
</evidence>
<evidence type="ECO:0000313" key="4">
    <source>
        <dbReference type="Proteomes" id="UP000095192"/>
    </source>
</evidence>
<dbReference type="InParanoid" id="A0A1D3D986"/>
<keyword evidence="2" id="KW-1133">Transmembrane helix</keyword>
<comment type="caution">
    <text evidence="3">The sequence shown here is derived from an EMBL/GenBank/DDBJ whole genome shotgun (WGS) entry which is preliminary data.</text>
</comment>
<feature type="transmembrane region" description="Helical" evidence="2">
    <location>
        <begin position="24"/>
        <end position="50"/>
    </location>
</feature>
<name>A0A1D3D986_9EIME</name>
<feature type="transmembrane region" description="Helical" evidence="2">
    <location>
        <begin position="235"/>
        <end position="253"/>
    </location>
</feature>
<sequence length="527" mass="57049">MPPPCICLFQPRLLFPYDDYRGPLATVAVICLGVCLEVLSLFLSFLWGVVCIQRGASQLHWAFLPLPLITFDLFVFCLGITCFIRSRAWLLPSEKRIREILLFGIFSRLTLSVLYSLYILDRVPLVTLLGVSVVGYGGSSILNIRRNDAYTWARLQCWDLVLLLQLGTLCLPSLIAPSDASLPSYTSNYYASIWPLWVLASVHLSWCLLLGLMLLRDSLLQQNTVTRVLVHMSEIHAVAFLLFVVSLSQWLSAHLNTRFVIFVSSGVVCFFLMLLFAAFVSVCFMANHTQATAYDVEQGANSQGAPAGLVSSSAATARAAAAAMGPPLMCDMKLTLERVSEHFYKIRGSPEEPGEVAAVAEQPLPGNAPTESGRTAQERGSKISENASREGSPQGEISLAQGPNPESSETGMHEGVEGLITVPTAAAHADAASQAAVAIGEAEEAPQREAELCIICCNNVRTTPFAHAKLAAVPVLYTYTASCFVHAERLAIVACFAKIEGGLIGCQIPPFTVLCVYSAPAFVVHST</sequence>
<keyword evidence="2" id="KW-0472">Membrane</keyword>
<feature type="transmembrane region" description="Helical" evidence="2">
    <location>
        <begin position="100"/>
        <end position="119"/>
    </location>
</feature>
<feature type="transmembrane region" description="Helical" evidence="2">
    <location>
        <begin position="62"/>
        <end position="84"/>
    </location>
</feature>
<evidence type="ECO:0000313" key="3">
    <source>
        <dbReference type="EMBL" id="OEH80026.1"/>
    </source>
</evidence>
<organism evidence="3 4">
    <name type="scientific">Cyclospora cayetanensis</name>
    <dbReference type="NCBI Taxonomy" id="88456"/>
    <lineage>
        <taxon>Eukaryota</taxon>
        <taxon>Sar</taxon>
        <taxon>Alveolata</taxon>
        <taxon>Apicomplexa</taxon>
        <taxon>Conoidasida</taxon>
        <taxon>Coccidia</taxon>
        <taxon>Eucoccidiorida</taxon>
        <taxon>Eimeriorina</taxon>
        <taxon>Eimeriidae</taxon>
        <taxon>Cyclospora</taxon>
    </lineage>
</organism>
<dbReference type="AlphaFoldDB" id="A0A1D3D986"/>
<feature type="transmembrane region" description="Helical" evidence="2">
    <location>
        <begin position="196"/>
        <end position="215"/>
    </location>
</feature>
<protein>
    <recommendedName>
        <fullName evidence="5">Transmembrane protein</fullName>
    </recommendedName>
</protein>
<feature type="region of interest" description="Disordered" evidence="1">
    <location>
        <begin position="363"/>
        <end position="412"/>
    </location>
</feature>
<dbReference type="VEuPathDB" id="ToxoDB:cyc_01299"/>
<proteinExistence type="predicted"/>
<feature type="transmembrane region" description="Helical" evidence="2">
    <location>
        <begin position="125"/>
        <end position="145"/>
    </location>
</feature>
<reference evidence="3 4" key="1">
    <citation type="journal article" date="2016" name="BMC Genomics">
        <title>Comparative genomics reveals Cyclospora cayetanensis possesses coccidia-like metabolism and invasion components but unique surface antigens.</title>
        <authorList>
            <person name="Liu S."/>
            <person name="Wang L."/>
            <person name="Zheng H."/>
            <person name="Xu Z."/>
            <person name="Roellig D.M."/>
            <person name="Li N."/>
            <person name="Frace M.A."/>
            <person name="Tang K."/>
            <person name="Arrowood M.J."/>
            <person name="Moss D.M."/>
            <person name="Zhang L."/>
            <person name="Feng Y."/>
            <person name="Xiao L."/>
        </authorList>
    </citation>
    <scope>NUCLEOTIDE SEQUENCE [LARGE SCALE GENOMIC DNA]</scope>
    <source>
        <strain evidence="3 4">CHN_HEN01</strain>
    </source>
</reference>
<feature type="transmembrane region" description="Helical" evidence="2">
    <location>
        <begin position="157"/>
        <end position="176"/>
    </location>
</feature>
<dbReference type="Proteomes" id="UP000095192">
    <property type="component" value="Unassembled WGS sequence"/>
</dbReference>
<dbReference type="EMBL" id="JROU02000207">
    <property type="protein sequence ID" value="OEH80026.1"/>
    <property type="molecule type" value="Genomic_DNA"/>
</dbReference>
<dbReference type="VEuPathDB" id="ToxoDB:LOC34618325"/>
<evidence type="ECO:0008006" key="5">
    <source>
        <dbReference type="Google" id="ProtNLM"/>
    </source>
</evidence>
<evidence type="ECO:0000256" key="2">
    <source>
        <dbReference type="SAM" id="Phobius"/>
    </source>
</evidence>